<dbReference type="AlphaFoldDB" id="A0AAN6T837"/>
<organism evidence="2 3">
    <name type="scientific">Canariomyces notabilis</name>
    <dbReference type="NCBI Taxonomy" id="2074819"/>
    <lineage>
        <taxon>Eukaryota</taxon>
        <taxon>Fungi</taxon>
        <taxon>Dikarya</taxon>
        <taxon>Ascomycota</taxon>
        <taxon>Pezizomycotina</taxon>
        <taxon>Sordariomycetes</taxon>
        <taxon>Sordariomycetidae</taxon>
        <taxon>Sordariales</taxon>
        <taxon>Chaetomiaceae</taxon>
        <taxon>Canariomyces</taxon>
    </lineage>
</organism>
<sequence>MARRTYTIEELLSFRETGNANGVLAIAGNPELADIMRKSGSESSDRKLPANRSKDDSSATSDELLFKGTMSRRMGRRLARETSRASDATGTSNNGSVRESIRESTRGSTRESAREPLRDIRELAQETSGQLQWKYHGRSDSEAASTEPVPAPTGIQAQQSEGFQRFYKAVVSPTHVRVTAGGRIVPNTRGPPSPTPKRTNGNHAVENQNNSEKETVGKPPVNPAGLAPQQIPVAAQFVPAYSPPGFQPIPAPVSFVPMAFGTPLPPGLPFAQSTLSPTAPTPLATDSVLRDGYTPKPAADIRRDSYAANDRQDKVTISPPEFFDCTKPYYYNGQFVYPTGSPMASLGNPVVPVQMIGLPYGIMPQLSGHLAQAQPSGSSSTGSGASYAASCHGPAVVPPIVNPPVIPANANVNGRTPPPISSIKPSDITKKQIAWFKGGLKYHEDQLQYNRHQIDEKDMEMKIQTFKEHIQRFESVLKAQLEYEASVLGKSDQGKDDEIPSRDVGTAKENGASTVTTATHESIKPRIPLERHGVNGSTGCGDKTGFYGRLPEPNRDLGLRPRLPNDAALAPIFQPGGYVPAWGNSMYARGESQPVYRSFTTPYTAAPSHSTGNFNTPNAGNSVNGNDAATKNGNGQSNLGVPYLLGTLPKGVNPRTAKDQDYVYSRPLTEEERRARFLYWGKAPKSAVQGLPKFDGKHFYPPSPTKERASGLAEEKAVGRTPNRGRDANRGCRLTESECDPFRPMTPVQRVDAKDMAASEDNCTVLTRTLSFETQVNSGSDEFLPAGGASLGGRENSVDASSVGSVERRSEKSGTKLWQSVLKKGPTSSALSSTTAHGVLPHYAGHAAATLGPSANKNHASSSRDGTPHKFLAGNGMNDGGIPLAATPEKHAETMPANGLGSLGDQLKSLALHSPDRNHLSPVFNI</sequence>
<reference evidence="2" key="2">
    <citation type="submission" date="2023-05" db="EMBL/GenBank/DDBJ databases">
        <authorList>
            <consortium name="Lawrence Berkeley National Laboratory"/>
            <person name="Steindorff A."/>
            <person name="Hensen N."/>
            <person name="Bonometti L."/>
            <person name="Westerberg I."/>
            <person name="Brannstrom I.O."/>
            <person name="Guillou S."/>
            <person name="Cros-Aarteil S."/>
            <person name="Calhoun S."/>
            <person name="Haridas S."/>
            <person name="Kuo A."/>
            <person name="Mondo S."/>
            <person name="Pangilinan J."/>
            <person name="Riley R."/>
            <person name="Labutti K."/>
            <person name="Andreopoulos B."/>
            <person name="Lipzen A."/>
            <person name="Chen C."/>
            <person name="Yanf M."/>
            <person name="Daum C."/>
            <person name="Ng V."/>
            <person name="Clum A."/>
            <person name="Ohm R."/>
            <person name="Martin F."/>
            <person name="Silar P."/>
            <person name="Natvig D."/>
            <person name="Lalanne C."/>
            <person name="Gautier V."/>
            <person name="Ament-Velasquez S.L."/>
            <person name="Kruys A."/>
            <person name="Hutchinson M.I."/>
            <person name="Powell A.J."/>
            <person name="Barry K."/>
            <person name="Miller A.N."/>
            <person name="Grigoriev I.V."/>
            <person name="Debuchy R."/>
            <person name="Gladieux P."/>
            <person name="Thoren M.H."/>
            <person name="Johannesson H."/>
        </authorList>
    </citation>
    <scope>NUCLEOTIDE SEQUENCE</scope>
    <source>
        <strain evidence="2">CBS 508.74</strain>
    </source>
</reference>
<feature type="compositionally biased region" description="Polar residues" evidence="1">
    <location>
        <begin position="853"/>
        <end position="865"/>
    </location>
</feature>
<feature type="region of interest" description="Disordered" evidence="1">
    <location>
        <begin position="607"/>
        <end position="635"/>
    </location>
</feature>
<keyword evidence="3" id="KW-1185">Reference proteome</keyword>
<dbReference type="GeneID" id="89938063"/>
<feature type="compositionally biased region" description="Low complexity" evidence="1">
    <location>
        <begin position="273"/>
        <end position="285"/>
    </location>
</feature>
<proteinExistence type="predicted"/>
<feature type="compositionally biased region" description="Basic and acidic residues" evidence="1">
    <location>
        <begin position="35"/>
        <end position="57"/>
    </location>
</feature>
<feature type="region of interest" description="Disordered" evidence="1">
    <location>
        <begin position="271"/>
        <end position="304"/>
    </location>
</feature>
<evidence type="ECO:0000313" key="2">
    <source>
        <dbReference type="EMBL" id="KAK4107564.1"/>
    </source>
</evidence>
<feature type="region of interest" description="Disordered" evidence="1">
    <location>
        <begin position="35"/>
        <end position="154"/>
    </location>
</feature>
<feature type="compositionally biased region" description="Basic and acidic residues" evidence="1">
    <location>
        <begin position="99"/>
        <end position="124"/>
    </location>
</feature>
<feature type="compositionally biased region" description="Basic and acidic residues" evidence="1">
    <location>
        <begin position="705"/>
        <end position="732"/>
    </location>
</feature>
<dbReference type="RefSeq" id="XP_064665134.1">
    <property type="nucleotide sequence ID" value="XM_064813938.1"/>
</dbReference>
<feature type="compositionally biased region" description="Polar residues" evidence="1">
    <location>
        <begin position="196"/>
        <end position="210"/>
    </location>
</feature>
<evidence type="ECO:0000313" key="3">
    <source>
        <dbReference type="Proteomes" id="UP001302812"/>
    </source>
</evidence>
<feature type="region of interest" description="Disordered" evidence="1">
    <location>
        <begin position="850"/>
        <end position="886"/>
    </location>
</feature>
<evidence type="ECO:0000256" key="1">
    <source>
        <dbReference type="SAM" id="MobiDB-lite"/>
    </source>
</evidence>
<accession>A0AAN6T837</accession>
<gene>
    <name evidence="2" type="ORF">N656DRAFT_772528</name>
</gene>
<dbReference type="EMBL" id="MU853372">
    <property type="protein sequence ID" value="KAK4107564.1"/>
    <property type="molecule type" value="Genomic_DNA"/>
</dbReference>
<dbReference type="Proteomes" id="UP001302812">
    <property type="component" value="Unassembled WGS sequence"/>
</dbReference>
<feature type="compositionally biased region" description="Polar residues" evidence="1">
    <location>
        <begin position="85"/>
        <end position="97"/>
    </location>
</feature>
<feature type="compositionally biased region" description="Basic and acidic residues" evidence="1">
    <location>
        <begin position="492"/>
        <end position="501"/>
    </location>
</feature>
<protein>
    <submittedName>
        <fullName evidence="2">Uncharacterized protein</fullName>
    </submittedName>
</protein>
<feature type="region of interest" description="Disordered" evidence="1">
    <location>
        <begin position="180"/>
        <end position="226"/>
    </location>
</feature>
<feature type="compositionally biased region" description="Polar residues" evidence="1">
    <location>
        <begin position="511"/>
        <end position="520"/>
    </location>
</feature>
<feature type="region of interest" description="Disordered" evidence="1">
    <location>
        <begin position="490"/>
        <end position="521"/>
    </location>
</feature>
<feature type="region of interest" description="Disordered" evidence="1">
    <location>
        <begin position="785"/>
        <end position="817"/>
    </location>
</feature>
<name>A0AAN6T837_9PEZI</name>
<reference evidence="2" key="1">
    <citation type="journal article" date="2023" name="Mol. Phylogenet. Evol.">
        <title>Genome-scale phylogeny and comparative genomics of the fungal order Sordariales.</title>
        <authorList>
            <person name="Hensen N."/>
            <person name="Bonometti L."/>
            <person name="Westerberg I."/>
            <person name="Brannstrom I.O."/>
            <person name="Guillou S."/>
            <person name="Cros-Aarteil S."/>
            <person name="Calhoun S."/>
            <person name="Haridas S."/>
            <person name="Kuo A."/>
            <person name="Mondo S."/>
            <person name="Pangilinan J."/>
            <person name="Riley R."/>
            <person name="LaButti K."/>
            <person name="Andreopoulos B."/>
            <person name="Lipzen A."/>
            <person name="Chen C."/>
            <person name="Yan M."/>
            <person name="Daum C."/>
            <person name="Ng V."/>
            <person name="Clum A."/>
            <person name="Steindorff A."/>
            <person name="Ohm R.A."/>
            <person name="Martin F."/>
            <person name="Silar P."/>
            <person name="Natvig D.O."/>
            <person name="Lalanne C."/>
            <person name="Gautier V."/>
            <person name="Ament-Velasquez S.L."/>
            <person name="Kruys A."/>
            <person name="Hutchinson M.I."/>
            <person name="Powell A.J."/>
            <person name="Barry K."/>
            <person name="Miller A.N."/>
            <person name="Grigoriev I.V."/>
            <person name="Debuchy R."/>
            <person name="Gladieux P."/>
            <person name="Hiltunen Thoren M."/>
            <person name="Johannesson H."/>
        </authorList>
    </citation>
    <scope>NUCLEOTIDE SEQUENCE</scope>
    <source>
        <strain evidence="2">CBS 508.74</strain>
    </source>
</reference>
<feature type="region of interest" description="Disordered" evidence="1">
    <location>
        <begin position="704"/>
        <end position="732"/>
    </location>
</feature>
<comment type="caution">
    <text evidence="2">The sequence shown here is derived from an EMBL/GenBank/DDBJ whole genome shotgun (WGS) entry which is preliminary data.</text>
</comment>